<evidence type="ECO:0000313" key="2">
    <source>
        <dbReference type="EMBL" id="PTX53768.1"/>
    </source>
</evidence>
<dbReference type="SUPFAM" id="SSF101697">
    <property type="entry name" value="Hypothetical protein YfhH"/>
    <property type="match status" value="1"/>
</dbReference>
<keyword evidence="3" id="KW-1185">Reference proteome</keyword>
<protein>
    <submittedName>
        <fullName evidence="2">Uncharacterized protein DUF1811</fullName>
    </submittedName>
</protein>
<name>A0A2T6BCF7_9BACL</name>
<dbReference type="InterPro" id="IPR014938">
    <property type="entry name" value="YfhH-like"/>
</dbReference>
<dbReference type="AlphaFoldDB" id="A0A2T6BCF7"/>
<dbReference type="EMBL" id="QBKR01000026">
    <property type="protein sequence ID" value="PTX53768.1"/>
    <property type="molecule type" value="Genomic_DNA"/>
</dbReference>
<dbReference type="Proteomes" id="UP000244240">
    <property type="component" value="Unassembled WGS sequence"/>
</dbReference>
<dbReference type="Gene3D" id="1.10.287.880">
    <property type="entry name" value="Hypothetical protein YfhH domain"/>
    <property type="match status" value="1"/>
</dbReference>
<evidence type="ECO:0000313" key="3">
    <source>
        <dbReference type="Proteomes" id="UP000244240"/>
    </source>
</evidence>
<sequence>MNRYSRMNRKELKEEIRRLEEEETRARRSAMPGEEAVIRQKINFAKSYLTDPATIRPGWYAVEGDDRRFRVERLNGVMAWGFWEGEKIESALPIGILKPVPPPNPSEGE</sequence>
<comment type="caution">
    <text evidence="2">The sequence shown here is derived from an EMBL/GenBank/DDBJ whole genome shotgun (WGS) entry which is preliminary data.</text>
</comment>
<evidence type="ECO:0000256" key="1">
    <source>
        <dbReference type="SAM" id="Coils"/>
    </source>
</evidence>
<keyword evidence="1" id="KW-0175">Coiled coil</keyword>
<dbReference type="Gene3D" id="2.30.30.340">
    <property type="entry name" value="Hypothetical protein YfhH like domains"/>
    <property type="match status" value="1"/>
</dbReference>
<proteinExistence type="predicted"/>
<dbReference type="RefSeq" id="WP_108025647.1">
    <property type="nucleotide sequence ID" value="NZ_QBKR01000026.1"/>
</dbReference>
<organism evidence="2 3">
    <name type="scientific">Melghirimyces profundicolus</name>
    <dbReference type="NCBI Taxonomy" id="1242148"/>
    <lineage>
        <taxon>Bacteria</taxon>
        <taxon>Bacillati</taxon>
        <taxon>Bacillota</taxon>
        <taxon>Bacilli</taxon>
        <taxon>Bacillales</taxon>
        <taxon>Thermoactinomycetaceae</taxon>
        <taxon>Melghirimyces</taxon>
    </lineage>
</organism>
<gene>
    <name evidence="2" type="ORF">C8P63_12657</name>
</gene>
<dbReference type="OrthoDB" id="2353288at2"/>
<accession>A0A2T6BCF7</accession>
<feature type="coiled-coil region" evidence="1">
    <location>
        <begin position="2"/>
        <end position="29"/>
    </location>
</feature>
<reference evidence="2 3" key="1">
    <citation type="submission" date="2018-04" db="EMBL/GenBank/DDBJ databases">
        <title>Genomic Encyclopedia of Archaeal and Bacterial Type Strains, Phase II (KMG-II): from individual species to whole genera.</title>
        <authorList>
            <person name="Goeker M."/>
        </authorList>
    </citation>
    <scope>NUCLEOTIDE SEQUENCE [LARGE SCALE GENOMIC DNA]</scope>
    <source>
        <strain evidence="2 3">DSM 45787</strain>
    </source>
</reference>
<dbReference type="InterPro" id="IPR036289">
    <property type="entry name" value="YfhH"/>
</dbReference>
<dbReference type="Pfam" id="PF08838">
    <property type="entry name" value="DUF1811"/>
    <property type="match status" value="1"/>
</dbReference>